<organism evidence="1 2">
    <name type="scientific">Aspergillus sydowii CBS 593.65</name>
    <dbReference type="NCBI Taxonomy" id="1036612"/>
    <lineage>
        <taxon>Eukaryota</taxon>
        <taxon>Fungi</taxon>
        <taxon>Dikarya</taxon>
        <taxon>Ascomycota</taxon>
        <taxon>Pezizomycotina</taxon>
        <taxon>Eurotiomycetes</taxon>
        <taxon>Eurotiomycetidae</taxon>
        <taxon>Eurotiales</taxon>
        <taxon>Aspergillaceae</taxon>
        <taxon>Aspergillus</taxon>
        <taxon>Aspergillus subgen. Nidulantes</taxon>
    </lineage>
</organism>
<name>A0A1L9TLG1_9EURO</name>
<dbReference type="GeneID" id="63768931"/>
<protein>
    <submittedName>
        <fullName evidence="1">Uncharacterized protein</fullName>
    </submittedName>
</protein>
<dbReference type="EMBL" id="KV878585">
    <property type="protein sequence ID" value="OJJ60266.1"/>
    <property type="molecule type" value="Genomic_DNA"/>
</dbReference>
<proteinExistence type="predicted"/>
<accession>A0A1L9TLG1</accession>
<keyword evidence="2" id="KW-1185">Reference proteome</keyword>
<dbReference type="Proteomes" id="UP000184356">
    <property type="component" value="Unassembled WGS sequence"/>
</dbReference>
<reference evidence="2" key="1">
    <citation type="journal article" date="2017" name="Genome Biol.">
        <title>Comparative genomics reveals high biological diversity and specific adaptations in the industrially and medically important fungal genus Aspergillus.</title>
        <authorList>
            <person name="de Vries R.P."/>
            <person name="Riley R."/>
            <person name="Wiebenga A."/>
            <person name="Aguilar-Osorio G."/>
            <person name="Amillis S."/>
            <person name="Uchima C.A."/>
            <person name="Anderluh G."/>
            <person name="Asadollahi M."/>
            <person name="Askin M."/>
            <person name="Barry K."/>
            <person name="Battaglia E."/>
            <person name="Bayram O."/>
            <person name="Benocci T."/>
            <person name="Braus-Stromeyer S.A."/>
            <person name="Caldana C."/>
            <person name="Canovas D."/>
            <person name="Cerqueira G.C."/>
            <person name="Chen F."/>
            <person name="Chen W."/>
            <person name="Choi C."/>
            <person name="Clum A."/>
            <person name="Dos Santos R.A."/>
            <person name="Damasio A.R."/>
            <person name="Diallinas G."/>
            <person name="Emri T."/>
            <person name="Fekete E."/>
            <person name="Flipphi M."/>
            <person name="Freyberg S."/>
            <person name="Gallo A."/>
            <person name="Gournas C."/>
            <person name="Habgood R."/>
            <person name="Hainaut M."/>
            <person name="Harispe M.L."/>
            <person name="Henrissat B."/>
            <person name="Hilden K.S."/>
            <person name="Hope R."/>
            <person name="Hossain A."/>
            <person name="Karabika E."/>
            <person name="Karaffa L."/>
            <person name="Karanyi Z."/>
            <person name="Krasevec N."/>
            <person name="Kuo A."/>
            <person name="Kusch H."/>
            <person name="LaButti K."/>
            <person name="Lagendijk E.L."/>
            <person name="Lapidus A."/>
            <person name="Levasseur A."/>
            <person name="Lindquist E."/>
            <person name="Lipzen A."/>
            <person name="Logrieco A.F."/>
            <person name="MacCabe A."/>
            <person name="Maekelae M.R."/>
            <person name="Malavazi I."/>
            <person name="Melin P."/>
            <person name="Meyer V."/>
            <person name="Mielnichuk N."/>
            <person name="Miskei M."/>
            <person name="Molnar A.P."/>
            <person name="Mule G."/>
            <person name="Ngan C.Y."/>
            <person name="Orejas M."/>
            <person name="Orosz E."/>
            <person name="Ouedraogo J.P."/>
            <person name="Overkamp K.M."/>
            <person name="Park H.-S."/>
            <person name="Perrone G."/>
            <person name="Piumi F."/>
            <person name="Punt P.J."/>
            <person name="Ram A.F."/>
            <person name="Ramon A."/>
            <person name="Rauscher S."/>
            <person name="Record E."/>
            <person name="Riano-Pachon D.M."/>
            <person name="Robert V."/>
            <person name="Roehrig J."/>
            <person name="Ruller R."/>
            <person name="Salamov A."/>
            <person name="Salih N.S."/>
            <person name="Samson R.A."/>
            <person name="Sandor E."/>
            <person name="Sanguinetti M."/>
            <person name="Schuetze T."/>
            <person name="Sepcic K."/>
            <person name="Shelest E."/>
            <person name="Sherlock G."/>
            <person name="Sophianopoulou V."/>
            <person name="Squina F.M."/>
            <person name="Sun H."/>
            <person name="Susca A."/>
            <person name="Todd R.B."/>
            <person name="Tsang A."/>
            <person name="Unkles S.E."/>
            <person name="van de Wiele N."/>
            <person name="van Rossen-Uffink D."/>
            <person name="Oliveira J.V."/>
            <person name="Vesth T.C."/>
            <person name="Visser J."/>
            <person name="Yu J.-H."/>
            <person name="Zhou M."/>
            <person name="Andersen M.R."/>
            <person name="Archer D.B."/>
            <person name="Baker S.E."/>
            <person name="Benoit I."/>
            <person name="Brakhage A.A."/>
            <person name="Braus G.H."/>
            <person name="Fischer R."/>
            <person name="Frisvad J.C."/>
            <person name="Goldman G.H."/>
            <person name="Houbraken J."/>
            <person name="Oakley B."/>
            <person name="Pocsi I."/>
            <person name="Scazzocchio C."/>
            <person name="Seiboth B."/>
            <person name="vanKuyk P.A."/>
            <person name="Wortman J."/>
            <person name="Dyer P.S."/>
            <person name="Grigoriev I.V."/>
        </authorList>
    </citation>
    <scope>NUCLEOTIDE SEQUENCE [LARGE SCALE GENOMIC DNA]</scope>
    <source>
        <strain evidence="2">CBS 593.65</strain>
    </source>
</reference>
<evidence type="ECO:0000313" key="2">
    <source>
        <dbReference type="Proteomes" id="UP000184356"/>
    </source>
</evidence>
<dbReference type="RefSeq" id="XP_040704072.1">
    <property type="nucleotide sequence ID" value="XM_040852858.1"/>
</dbReference>
<dbReference type="VEuPathDB" id="FungiDB:ASPSYDRAFT_935795"/>
<dbReference type="AlphaFoldDB" id="A0A1L9TLG1"/>
<sequence length="140" mass="15556">MPLYIETLLACRHLPQSSTQSFQSSNCGSSIDRVCSVSAQTTSANLSWIWRSRSSANCDQTGSRASTRHRHIRVGIQNPIVISNVLTPSLTMNRARCSTTSRDFGASRSARWVRTGRVPDASIPIHCELSIWSMRGYKAR</sequence>
<gene>
    <name evidence="1" type="ORF">ASPSYDRAFT_935795</name>
</gene>
<evidence type="ECO:0000313" key="1">
    <source>
        <dbReference type="EMBL" id="OJJ60266.1"/>
    </source>
</evidence>